<dbReference type="AlphaFoldDB" id="A0A4S9C436"/>
<evidence type="ECO:0000313" key="1">
    <source>
        <dbReference type="EMBL" id="THX01301.1"/>
    </source>
</evidence>
<proteinExistence type="predicted"/>
<name>A0A4S9C436_AURPU</name>
<organism evidence="1">
    <name type="scientific">Aureobasidium pullulans</name>
    <name type="common">Black yeast</name>
    <name type="synonym">Pullularia pullulans</name>
    <dbReference type="NCBI Taxonomy" id="5580"/>
    <lineage>
        <taxon>Eukaryota</taxon>
        <taxon>Fungi</taxon>
        <taxon>Dikarya</taxon>
        <taxon>Ascomycota</taxon>
        <taxon>Pezizomycotina</taxon>
        <taxon>Dothideomycetes</taxon>
        <taxon>Dothideomycetidae</taxon>
        <taxon>Dothideales</taxon>
        <taxon>Saccotheciaceae</taxon>
        <taxon>Aureobasidium</taxon>
    </lineage>
</organism>
<accession>A0A4S9C436</accession>
<dbReference type="EMBL" id="QZAS01000049">
    <property type="protein sequence ID" value="THX01301.1"/>
    <property type="molecule type" value="Genomic_DNA"/>
</dbReference>
<comment type="caution">
    <text evidence="1">The sequence shown here is derived from an EMBL/GenBank/DDBJ whole genome shotgun (WGS) entry which is preliminary data.</text>
</comment>
<gene>
    <name evidence="1" type="ORF">D6D13_09013</name>
</gene>
<protein>
    <submittedName>
        <fullName evidence="1">Uncharacterized protein</fullName>
    </submittedName>
</protein>
<reference evidence="1" key="1">
    <citation type="submission" date="2018-10" db="EMBL/GenBank/DDBJ databases">
        <title>Fifty Aureobasidium pullulans genomes reveal a recombining polyextremotolerant generalist.</title>
        <authorList>
            <person name="Gostincar C."/>
            <person name="Turk M."/>
            <person name="Zajc J."/>
            <person name="Gunde-Cimerman N."/>
        </authorList>
    </citation>
    <scope>NUCLEOTIDE SEQUENCE [LARGE SCALE GENOMIC DNA]</scope>
    <source>
        <strain evidence="1">EXF-10085</strain>
    </source>
</reference>
<sequence length="195" mass="21850">MQDCFLDHRLVHWASIIRISKIVGLEYSDVSSNIHIPRDADDEPTSCVPEDNDTLSDDDVAKLQAAEKFARIFQAHAQNLMLTRLETNSLPRIMLEAFGADRSSAAPKLYGGNVLYYQRRNVGEKSNTITMNNAAQRNISVELPTITTFHLNKRWLMPVKQACDEAWMATGDILTAWLAAADKADEMNVQIQAGE</sequence>